<evidence type="ECO:0000313" key="9">
    <source>
        <dbReference type="Proteomes" id="UP000253472"/>
    </source>
</evidence>
<sequence>MLRARVAPTFSFTRTLTSTPVVAAAVRQKDGKKKQVMRKKIDPNAVKVVKTTALTHLPFVEAVRNLGLEKNAPASNTSELSFAELKSGKITSYPADIEAKLKIVGGFRRHQHHEMYDKPISMVTTNTERLTGFIDKLNEPSKDNRVYLDGIKGCGKSTLLNQAITLANEKFNGDIIVMHLDAGESVANGTSDYIKNNKLKMYQQPMLTKRWIWKILKTNEKIFKKHQIEMKAGKNTLFEYLKQNHEFGKPLPHSSFQFFIEELVAHSKDIPVLLSIDNFNAFADTTLTKYRHPDFTLIPVAEFEVGDFILKVASGDLSFTKGGALFAKSNNFSEKKKTTQVAIYPEEPYDPYMKLPQFDFEIANRLTRHGGIKPFKVDPLTKDEVKSLMTFWRQQGVLLVRQDFHKKIFDEEVAAKILQVDPDSQFEKLVESSYIMNQGNPHMMVKQAMMSY</sequence>
<comment type="caution">
    <text evidence="8">The sequence shown here is derived from an EMBL/GenBank/DDBJ whole genome shotgun (WGS) entry which is preliminary data.</text>
</comment>
<organism evidence="8 9">
    <name type="scientific">Candida viswanathii</name>
    <dbReference type="NCBI Taxonomy" id="5486"/>
    <lineage>
        <taxon>Eukaryota</taxon>
        <taxon>Fungi</taxon>
        <taxon>Dikarya</taxon>
        <taxon>Ascomycota</taxon>
        <taxon>Saccharomycotina</taxon>
        <taxon>Pichiomycetes</taxon>
        <taxon>Debaryomycetaceae</taxon>
        <taxon>Candida/Lodderomyces clade</taxon>
        <taxon>Candida</taxon>
    </lineage>
</organism>
<evidence type="ECO:0000256" key="6">
    <source>
        <dbReference type="ARBA" id="ARBA00023274"/>
    </source>
</evidence>
<dbReference type="Pfam" id="PF10236">
    <property type="entry name" value="DAP3"/>
    <property type="match status" value="1"/>
</dbReference>
<protein>
    <recommendedName>
        <fullName evidence="7">Small ribosomal subunit protein mS29</fullName>
    </recommendedName>
</protein>
<dbReference type="Proteomes" id="UP000253472">
    <property type="component" value="Unassembled WGS sequence"/>
</dbReference>
<dbReference type="PANTHER" id="PTHR12810:SF0">
    <property type="entry name" value="SMALL RIBOSOMAL SUBUNIT PROTEIN MS29"/>
    <property type="match status" value="1"/>
</dbReference>
<reference evidence="8 9" key="1">
    <citation type="submission" date="2018-06" db="EMBL/GenBank/DDBJ databases">
        <title>Whole genome sequencing of Candida tropicalis (genome annotated by CSBL at Korea University).</title>
        <authorList>
            <person name="Ahn J."/>
        </authorList>
    </citation>
    <scope>NUCLEOTIDE SEQUENCE [LARGE SCALE GENOMIC DNA]</scope>
    <source>
        <strain evidence="8 9">ATCC 20962</strain>
    </source>
</reference>
<dbReference type="GO" id="GO:0003735">
    <property type="term" value="F:structural constituent of ribosome"/>
    <property type="evidence" value="ECO:0007669"/>
    <property type="project" value="TreeGrafter"/>
</dbReference>
<evidence type="ECO:0000256" key="7">
    <source>
        <dbReference type="ARBA" id="ARBA00035140"/>
    </source>
</evidence>
<accession>A0A367XVU8</accession>
<dbReference type="InterPro" id="IPR027417">
    <property type="entry name" value="P-loop_NTPase"/>
</dbReference>
<dbReference type="STRING" id="5486.A0A367XVU8"/>
<dbReference type="OrthoDB" id="274828at2759"/>
<keyword evidence="9" id="KW-1185">Reference proteome</keyword>
<evidence type="ECO:0000256" key="2">
    <source>
        <dbReference type="ARBA" id="ARBA00009863"/>
    </source>
</evidence>
<evidence type="ECO:0000256" key="3">
    <source>
        <dbReference type="ARBA" id="ARBA00022946"/>
    </source>
</evidence>
<keyword evidence="4 8" id="KW-0689">Ribosomal protein</keyword>
<comment type="similarity">
    <text evidence="2">Belongs to the mitochondrion-specific ribosomal protein mS29 family.</text>
</comment>
<evidence type="ECO:0000313" key="8">
    <source>
        <dbReference type="EMBL" id="RCK57738.1"/>
    </source>
</evidence>
<comment type="subcellular location">
    <subcellularLocation>
        <location evidence="1">Mitochondrion</location>
    </subcellularLocation>
</comment>
<keyword evidence="6" id="KW-0687">Ribonucleoprotein</keyword>
<evidence type="ECO:0000256" key="4">
    <source>
        <dbReference type="ARBA" id="ARBA00022980"/>
    </source>
</evidence>
<dbReference type="InterPro" id="IPR019368">
    <property type="entry name" value="Ribosomal_mS29"/>
</dbReference>
<keyword evidence="3" id="KW-0809">Transit peptide</keyword>
<evidence type="ECO:0000256" key="1">
    <source>
        <dbReference type="ARBA" id="ARBA00004173"/>
    </source>
</evidence>
<evidence type="ECO:0000256" key="5">
    <source>
        <dbReference type="ARBA" id="ARBA00023128"/>
    </source>
</evidence>
<dbReference type="AlphaFoldDB" id="A0A367XVU8"/>
<proteinExistence type="inferred from homology"/>
<dbReference type="Gene3D" id="3.40.50.300">
    <property type="entry name" value="P-loop containing nucleotide triphosphate hydrolases"/>
    <property type="match status" value="1"/>
</dbReference>
<name>A0A367XVU8_9ASCO</name>
<gene>
    <name evidence="8" type="primary">RSM23</name>
    <name evidence="8" type="ORF">Cantr_06780</name>
</gene>
<dbReference type="EMBL" id="QLNQ01000028">
    <property type="protein sequence ID" value="RCK57738.1"/>
    <property type="molecule type" value="Genomic_DNA"/>
</dbReference>
<keyword evidence="5" id="KW-0496">Mitochondrion</keyword>
<dbReference type="GO" id="GO:0005763">
    <property type="term" value="C:mitochondrial small ribosomal subunit"/>
    <property type="evidence" value="ECO:0007669"/>
    <property type="project" value="TreeGrafter"/>
</dbReference>
<dbReference type="PANTHER" id="PTHR12810">
    <property type="entry name" value="MITOCHONDRIAL 28S RIBOSOMAL PROTEIN S29"/>
    <property type="match status" value="1"/>
</dbReference>